<dbReference type="Proteomes" id="UP000304953">
    <property type="component" value="Unassembled WGS sequence"/>
</dbReference>
<organism evidence="1 2">
    <name type="scientific">Petralouisia muris</name>
    <dbReference type="NCBI Taxonomy" id="3032872"/>
    <lineage>
        <taxon>Bacteria</taxon>
        <taxon>Bacillati</taxon>
        <taxon>Bacillota</taxon>
        <taxon>Clostridia</taxon>
        <taxon>Lachnospirales</taxon>
        <taxon>Lachnospiraceae</taxon>
        <taxon>Petralouisia</taxon>
    </lineage>
</organism>
<accession>A0AC61RWC0</accession>
<keyword evidence="2" id="KW-1185">Reference proteome</keyword>
<gene>
    <name evidence="1" type="ORF">E5329_11425</name>
</gene>
<sequence>MMKNVSGSFTVEAALVLPLILFCILLMLNQGLELYGEMVETAEQQKMWEEFAPADDFRKLELLLKYQDIGGNYGNNI</sequence>
<protein>
    <submittedName>
        <fullName evidence="1">Uncharacterized protein</fullName>
    </submittedName>
</protein>
<name>A0AC61RWC0_9FIRM</name>
<dbReference type="EMBL" id="SRYA01000020">
    <property type="protein sequence ID" value="TGY96075.1"/>
    <property type="molecule type" value="Genomic_DNA"/>
</dbReference>
<evidence type="ECO:0000313" key="2">
    <source>
        <dbReference type="Proteomes" id="UP000304953"/>
    </source>
</evidence>
<comment type="caution">
    <text evidence="1">The sequence shown here is derived from an EMBL/GenBank/DDBJ whole genome shotgun (WGS) entry which is preliminary data.</text>
</comment>
<reference evidence="1" key="1">
    <citation type="submission" date="2019-04" db="EMBL/GenBank/DDBJ databases">
        <title>Microbes associate with the intestines of laboratory mice.</title>
        <authorList>
            <person name="Navarre W."/>
            <person name="Wong E."/>
            <person name="Huang K."/>
            <person name="Tropini C."/>
            <person name="Ng K."/>
            <person name="Yu B."/>
        </authorList>
    </citation>
    <scope>NUCLEOTIDE SEQUENCE</scope>
    <source>
        <strain evidence="1">NM01_1-7b</strain>
    </source>
</reference>
<evidence type="ECO:0000313" key="1">
    <source>
        <dbReference type="EMBL" id="TGY96075.1"/>
    </source>
</evidence>
<proteinExistence type="predicted"/>